<name>A0ACB8SQD9_9AGAM</name>
<reference evidence="1" key="2">
    <citation type="journal article" date="2022" name="New Phytol.">
        <title>Evolutionary transition to the ectomycorrhizal habit in the genomes of a hyperdiverse lineage of mushroom-forming fungi.</title>
        <authorList>
            <person name="Looney B."/>
            <person name="Miyauchi S."/>
            <person name="Morin E."/>
            <person name="Drula E."/>
            <person name="Courty P.E."/>
            <person name="Kohler A."/>
            <person name="Kuo A."/>
            <person name="LaButti K."/>
            <person name="Pangilinan J."/>
            <person name="Lipzen A."/>
            <person name="Riley R."/>
            <person name="Andreopoulos W."/>
            <person name="He G."/>
            <person name="Johnson J."/>
            <person name="Nolan M."/>
            <person name="Tritt A."/>
            <person name="Barry K.W."/>
            <person name="Grigoriev I.V."/>
            <person name="Nagy L.G."/>
            <person name="Hibbett D."/>
            <person name="Henrissat B."/>
            <person name="Matheny P.B."/>
            <person name="Labbe J."/>
            <person name="Martin F.M."/>
        </authorList>
    </citation>
    <scope>NUCLEOTIDE SEQUENCE</scope>
    <source>
        <strain evidence="1">HHB10654</strain>
    </source>
</reference>
<reference evidence="1" key="1">
    <citation type="submission" date="2021-03" db="EMBL/GenBank/DDBJ databases">
        <authorList>
            <consortium name="DOE Joint Genome Institute"/>
            <person name="Ahrendt S."/>
            <person name="Looney B.P."/>
            <person name="Miyauchi S."/>
            <person name="Morin E."/>
            <person name="Drula E."/>
            <person name="Courty P.E."/>
            <person name="Chicoki N."/>
            <person name="Fauchery L."/>
            <person name="Kohler A."/>
            <person name="Kuo A."/>
            <person name="Labutti K."/>
            <person name="Pangilinan J."/>
            <person name="Lipzen A."/>
            <person name="Riley R."/>
            <person name="Andreopoulos W."/>
            <person name="He G."/>
            <person name="Johnson J."/>
            <person name="Barry K.W."/>
            <person name="Grigoriev I.V."/>
            <person name="Nagy L."/>
            <person name="Hibbett D."/>
            <person name="Henrissat B."/>
            <person name="Matheny P.B."/>
            <person name="Labbe J."/>
            <person name="Martin F."/>
        </authorList>
    </citation>
    <scope>NUCLEOTIDE SEQUENCE</scope>
    <source>
        <strain evidence="1">HHB10654</strain>
    </source>
</reference>
<organism evidence="1 2">
    <name type="scientific">Artomyces pyxidatus</name>
    <dbReference type="NCBI Taxonomy" id="48021"/>
    <lineage>
        <taxon>Eukaryota</taxon>
        <taxon>Fungi</taxon>
        <taxon>Dikarya</taxon>
        <taxon>Basidiomycota</taxon>
        <taxon>Agaricomycotina</taxon>
        <taxon>Agaricomycetes</taxon>
        <taxon>Russulales</taxon>
        <taxon>Auriscalpiaceae</taxon>
        <taxon>Artomyces</taxon>
    </lineage>
</organism>
<sequence>MARIVIPSLTPHYVSSTPRSISISWPFDKSGHCVSSLLSAVKYHLHTAVLFTWTDYKTIFLPITAFACATGPVHSISNLVQCWIWMWLHLLLCNVSNQARSREEDAVNRPWRPLPAGRITESQAVGLRWAIVALCICWSLLYDQDLVLTTLGLVATTFLYDELGVASHIVGKNFCNIGGYTSFEVGATRVISATPSMDFVSITAVILSGLLIFTTIQAQDFPDVDGDKALGRMTFPIYAPEFSRTFTLLATVAWSIFLSWYWAIGPITTAFFVGLGTYVGSRYYLLRTLDVDKRSYLIFNIWLMLAHILPLHARTSLLAL</sequence>
<comment type="caution">
    <text evidence="1">The sequence shown here is derived from an EMBL/GenBank/DDBJ whole genome shotgun (WGS) entry which is preliminary data.</text>
</comment>
<gene>
    <name evidence="1" type="ORF">BV25DRAFT_1830078</name>
</gene>
<keyword evidence="2" id="KW-1185">Reference proteome</keyword>
<evidence type="ECO:0000313" key="1">
    <source>
        <dbReference type="EMBL" id="KAI0058427.1"/>
    </source>
</evidence>
<proteinExistence type="predicted"/>
<dbReference type="EMBL" id="MU277235">
    <property type="protein sequence ID" value="KAI0058427.1"/>
    <property type="molecule type" value="Genomic_DNA"/>
</dbReference>
<evidence type="ECO:0000313" key="2">
    <source>
        <dbReference type="Proteomes" id="UP000814140"/>
    </source>
</evidence>
<protein>
    <submittedName>
        <fullName evidence="1">Uncharacterized protein</fullName>
    </submittedName>
</protein>
<accession>A0ACB8SQD9</accession>
<dbReference type="Proteomes" id="UP000814140">
    <property type="component" value="Unassembled WGS sequence"/>
</dbReference>